<keyword evidence="5 6" id="KW-0539">Nucleus</keyword>
<dbReference type="GO" id="GO:0000178">
    <property type="term" value="C:exosome (RNase complex)"/>
    <property type="evidence" value="ECO:0007669"/>
    <property type="project" value="TreeGrafter"/>
</dbReference>
<evidence type="ECO:0000256" key="4">
    <source>
        <dbReference type="ARBA" id="ARBA00022884"/>
    </source>
</evidence>
<feature type="compositionally biased region" description="Basic and acidic residues" evidence="7">
    <location>
        <begin position="129"/>
        <end position="139"/>
    </location>
</feature>
<evidence type="ECO:0000313" key="8">
    <source>
        <dbReference type="EMBL" id="CDP35595.1"/>
    </source>
</evidence>
<gene>
    <name evidence="8" type="ORF">GNLVRS02_ARAD1C39116g</name>
</gene>
<evidence type="ECO:0000256" key="7">
    <source>
        <dbReference type="SAM" id="MobiDB-lite"/>
    </source>
</evidence>
<name>A0A060T3A7_BLAAD</name>
<comment type="function">
    <text evidence="6">Required for exosome-dependent processing of pre-rRNA and small nucleolar RNA (snRNA) precursors. Involved in processing of 35S pre-rRNA at the A0, A1 and A2 sites.</text>
</comment>
<evidence type="ECO:0000256" key="3">
    <source>
        <dbReference type="ARBA" id="ARBA00022552"/>
    </source>
</evidence>
<dbReference type="PANTHER" id="PTHR15341:SF3">
    <property type="entry name" value="NUCLEAR NUCLEIC ACID-BINDING PROTEIN C1D"/>
    <property type="match status" value="1"/>
</dbReference>
<proteinExistence type="inferred from homology"/>
<evidence type="ECO:0000256" key="1">
    <source>
        <dbReference type="ARBA" id="ARBA00004123"/>
    </source>
</evidence>
<dbReference type="InterPro" id="IPR011082">
    <property type="entry name" value="Exosome-assoc_fac/DNA_repair"/>
</dbReference>
<dbReference type="GO" id="GO:0010468">
    <property type="term" value="P:regulation of gene expression"/>
    <property type="evidence" value="ECO:0007669"/>
    <property type="project" value="TreeGrafter"/>
</dbReference>
<dbReference type="EMBL" id="HG937693">
    <property type="protein sequence ID" value="CDP35595.1"/>
    <property type="molecule type" value="Genomic_DNA"/>
</dbReference>
<organism evidence="8">
    <name type="scientific">Blastobotrys adeninivorans</name>
    <name type="common">Yeast</name>
    <name type="synonym">Arxula adeninivorans</name>
    <dbReference type="NCBI Taxonomy" id="409370"/>
    <lineage>
        <taxon>Eukaryota</taxon>
        <taxon>Fungi</taxon>
        <taxon>Dikarya</taxon>
        <taxon>Ascomycota</taxon>
        <taxon>Saccharomycotina</taxon>
        <taxon>Dipodascomycetes</taxon>
        <taxon>Dipodascales</taxon>
        <taxon>Trichomonascaceae</taxon>
        <taxon>Blastobotrys</taxon>
    </lineage>
</organism>
<dbReference type="Pfam" id="PF04000">
    <property type="entry name" value="Sas10_Utp3"/>
    <property type="match status" value="1"/>
</dbReference>
<comment type="similarity">
    <text evidence="2 6">Belongs to the C1D family.</text>
</comment>
<protein>
    <recommendedName>
        <fullName evidence="6">Exosome complex protein</fullName>
    </recommendedName>
</protein>
<dbReference type="PhylomeDB" id="A0A060T3A7"/>
<dbReference type="InterPro" id="IPR007146">
    <property type="entry name" value="Sas10/Utp3/C1D"/>
</dbReference>
<accession>A0A060T3A7</accession>
<keyword evidence="3 6" id="KW-0698">rRNA processing</keyword>
<dbReference type="PANTHER" id="PTHR15341">
    <property type="entry name" value="SUN-COR STEROID HORMONE RECEPTOR CO-REPRESSOR"/>
    <property type="match status" value="1"/>
</dbReference>
<evidence type="ECO:0000256" key="2">
    <source>
        <dbReference type="ARBA" id="ARBA00009154"/>
    </source>
</evidence>
<feature type="compositionally biased region" description="Basic residues" evidence="7">
    <location>
        <begin position="168"/>
        <end position="184"/>
    </location>
</feature>
<sequence length="184" mass="20704">MDGLPEVQSLIEKLSGQIDEASTQLEPFLETKLSEQRFETFEDQAKFCAFLAYALDSTMFAYLKARGKDTNDHPIMKELDRVKSYMAKIKEAQKIRPKVDKAAADRFIRGALAGNPQVESDNFLKKMAKETNKRTHNDVEETGPDGEGSDEVQDSVGSTEKASEPKGRTNKKQKAKKRTKKSQK</sequence>
<dbReference type="GO" id="GO:0000460">
    <property type="term" value="P:maturation of 5.8S rRNA"/>
    <property type="evidence" value="ECO:0007669"/>
    <property type="project" value="TreeGrafter"/>
</dbReference>
<dbReference type="GO" id="GO:0003723">
    <property type="term" value="F:RNA binding"/>
    <property type="evidence" value="ECO:0007669"/>
    <property type="project" value="UniProtKB-UniRule"/>
</dbReference>
<reference evidence="8" key="1">
    <citation type="submission" date="2014-02" db="EMBL/GenBank/DDBJ databases">
        <authorList>
            <person name="Genoscope - CEA"/>
        </authorList>
    </citation>
    <scope>NUCLEOTIDE SEQUENCE</scope>
    <source>
        <strain evidence="8">LS3</strain>
    </source>
</reference>
<dbReference type="GO" id="GO:0003677">
    <property type="term" value="F:DNA binding"/>
    <property type="evidence" value="ECO:0007669"/>
    <property type="project" value="TreeGrafter"/>
</dbReference>
<comment type="subcellular location">
    <subcellularLocation>
        <location evidence="1 6">Nucleus</location>
    </subcellularLocation>
</comment>
<evidence type="ECO:0000256" key="6">
    <source>
        <dbReference type="RuleBase" id="RU368003"/>
    </source>
</evidence>
<reference evidence="8" key="2">
    <citation type="submission" date="2014-06" db="EMBL/GenBank/DDBJ databases">
        <title>The complete genome of Blastobotrys (Arxula) adeninivorans LS3 - a yeast of biotechnological interest.</title>
        <authorList>
            <person name="Kunze G."/>
            <person name="Gaillardin C."/>
            <person name="Czernicka M."/>
            <person name="Durrens P."/>
            <person name="Martin T."/>
            <person name="Boer E."/>
            <person name="Gabaldon T."/>
            <person name="Cruz J."/>
            <person name="Talla E."/>
            <person name="Marck C."/>
            <person name="Goffeau A."/>
            <person name="Barbe V."/>
            <person name="Baret P."/>
            <person name="Baronian K."/>
            <person name="Beier S."/>
            <person name="Bleykasten C."/>
            <person name="Bode R."/>
            <person name="Casaregola S."/>
            <person name="Despons L."/>
            <person name="Fairhead C."/>
            <person name="Giersberg M."/>
            <person name="Gierski P."/>
            <person name="Hahnel U."/>
            <person name="Hartmann A."/>
            <person name="Jankowska D."/>
            <person name="Jubin C."/>
            <person name="Jung P."/>
            <person name="Lafontaine I."/>
            <person name="Leh-Louis V."/>
            <person name="Lemaire M."/>
            <person name="Marcet-Houben M."/>
            <person name="Mascher M."/>
            <person name="Morel G."/>
            <person name="Richard G.-F."/>
            <person name="Riechen J."/>
            <person name="Sacerdot C."/>
            <person name="Sarkar A."/>
            <person name="Savel G."/>
            <person name="Schacherer J."/>
            <person name="Sherman D."/>
            <person name="Straub M.-L."/>
            <person name="Stein N."/>
            <person name="Thierry A."/>
            <person name="Trautwein-Schult A."/>
            <person name="Westhof E."/>
            <person name="Worch S."/>
            <person name="Dujon B."/>
            <person name="Souciet J.-L."/>
            <person name="Wincker P."/>
            <person name="Scholz U."/>
            <person name="Neuveglise N."/>
        </authorList>
    </citation>
    <scope>NUCLEOTIDE SEQUENCE</scope>
    <source>
        <strain evidence="8">LS3</strain>
    </source>
</reference>
<dbReference type="GO" id="GO:0005730">
    <property type="term" value="C:nucleolus"/>
    <property type="evidence" value="ECO:0007669"/>
    <property type="project" value="TreeGrafter"/>
</dbReference>
<feature type="compositionally biased region" description="Acidic residues" evidence="7">
    <location>
        <begin position="140"/>
        <end position="153"/>
    </location>
</feature>
<feature type="region of interest" description="Disordered" evidence="7">
    <location>
        <begin position="129"/>
        <end position="184"/>
    </location>
</feature>
<dbReference type="AlphaFoldDB" id="A0A060T3A7"/>
<evidence type="ECO:0000256" key="5">
    <source>
        <dbReference type="ARBA" id="ARBA00023242"/>
    </source>
</evidence>
<keyword evidence="4 6" id="KW-0694">RNA-binding</keyword>